<evidence type="ECO:0000313" key="1">
    <source>
        <dbReference type="EMBL" id="MPC55322.1"/>
    </source>
</evidence>
<proteinExistence type="predicted"/>
<name>A0A5B7G8X7_PORTR</name>
<gene>
    <name evidence="1" type="ORF">E2C01_049254</name>
</gene>
<dbReference type="Proteomes" id="UP000324222">
    <property type="component" value="Unassembled WGS sequence"/>
</dbReference>
<protein>
    <submittedName>
        <fullName evidence="1">Uncharacterized protein</fullName>
    </submittedName>
</protein>
<reference evidence="1 2" key="1">
    <citation type="submission" date="2019-05" db="EMBL/GenBank/DDBJ databases">
        <title>Another draft genome of Portunus trituberculatus and its Hox gene families provides insights of decapod evolution.</title>
        <authorList>
            <person name="Jeong J.-H."/>
            <person name="Song I."/>
            <person name="Kim S."/>
            <person name="Choi T."/>
            <person name="Kim D."/>
            <person name="Ryu S."/>
            <person name="Kim W."/>
        </authorList>
    </citation>
    <scope>NUCLEOTIDE SEQUENCE [LARGE SCALE GENOMIC DNA]</scope>
    <source>
        <tissue evidence="1">Muscle</tissue>
    </source>
</reference>
<evidence type="ECO:0000313" key="2">
    <source>
        <dbReference type="Proteomes" id="UP000324222"/>
    </source>
</evidence>
<dbReference type="EMBL" id="VSRR010013075">
    <property type="protein sequence ID" value="MPC55322.1"/>
    <property type="molecule type" value="Genomic_DNA"/>
</dbReference>
<organism evidence="1 2">
    <name type="scientific">Portunus trituberculatus</name>
    <name type="common">Swimming crab</name>
    <name type="synonym">Neptunus trituberculatus</name>
    <dbReference type="NCBI Taxonomy" id="210409"/>
    <lineage>
        <taxon>Eukaryota</taxon>
        <taxon>Metazoa</taxon>
        <taxon>Ecdysozoa</taxon>
        <taxon>Arthropoda</taxon>
        <taxon>Crustacea</taxon>
        <taxon>Multicrustacea</taxon>
        <taxon>Malacostraca</taxon>
        <taxon>Eumalacostraca</taxon>
        <taxon>Eucarida</taxon>
        <taxon>Decapoda</taxon>
        <taxon>Pleocyemata</taxon>
        <taxon>Brachyura</taxon>
        <taxon>Eubrachyura</taxon>
        <taxon>Portunoidea</taxon>
        <taxon>Portunidae</taxon>
        <taxon>Portuninae</taxon>
        <taxon>Portunus</taxon>
    </lineage>
</organism>
<dbReference type="AlphaFoldDB" id="A0A5B7G8X7"/>
<comment type="caution">
    <text evidence="1">The sequence shown here is derived from an EMBL/GenBank/DDBJ whole genome shotgun (WGS) entry which is preliminary data.</text>
</comment>
<keyword evidence="2" id="KW-1185">Reference proteome</keyword>
<accession>A0A5B7G8X7</accession>
<sequence length="84" mass="9294">MSVINSLTICEALQHCLPRPRNPHAIPRQPPASHAFSCFAHAMPLLSARCEYGAQDNRSQNMYGCFPLCLPANRKESSLGNINQ</sequence>